<name>A0ABQ5HC24_9ASTR</name>
<evidence type="ECO:0000313" key="2">
    <source>
        <dbReference type="EMBL" id="GJT84807.1"/>
    </source>
</evidence>
<feature type="compositionally biased region" description="Basic residues" evidence="1">
    <location>
        <begin position="7"/>
        <end position="19"/>
    </location>
</feature>
<keyword evidence="3" id="KW-1185">Reference proteome</keyword>
<gene>
    <name evidence="2" type="ORF">Tco_1066524</name>
</gene>
<dbReference type="EMBL" id="BQNB010019391">
    <property type="protein sequence ID" value="GJT84807.1"/>
    <property type="molecule type" value="Genomic_DNA"/>
</dbReference>
<accession>A0ABQ5HC24</accession>
<evidence type="ECO:0000256" key="1">
    <source>
        <dbReference type="SAM" id="MobiDB-lite"/>
    </source>
</evidence>
<feature type="region of interest" description="Disordered" evidence="1">
    <location>
        <begin position="1"/>
        <end position="50"/>
    </location>
</feature>
<proteinExistence type="predicted"/>
<dbReference type="Proteomes" id="UP001151760">
    <property type="component" value="Unassembled WGS sequence"/>
</dbReference>
<comment type="caution">
    <text evidence="2">The sequence shown here is derived from an EMBL/GenBank/DDBJ whole genome shotgun (WGS) entry which is preliminary data.</text>
</comment>
<organism evidence="2 3">
    <name type="scientific">Tanacetum coccineum</name>
    <dbReference type="NCBI Taxonomy" id="301880"/>
    <lineage>
        <taxon>Eukaryota</taxon>
        <taxon>Viridiplantae</taxon>
        <taxon>Streptophyta</taxon>
        <taxon>Embryophyta</taxon>
        <taxon>Tracheophyta</taxon>
        <taxon>Spermatophyta</taxon>
        <taxon>Magnoliopsida</taxon>
        <taxon>eudicotyledons</taxon>
        <taxon>Gunneridae</taxon>
        <taxon>Pentapetalae</taxon>
        <taxon>asterids</taxon>
        <taxon>campanulids</taxon>
        <taxon>Asterales</taxon>
        <taxon>Asteraceae</taxon>
        <taxon>Asteroideae</taxon>
        <taxon>Anthemideae</taxon>
        <taxon>Anthemidinae</taxon>
        <taxon>Tanacetum</taxon>
    </lineage>
</organism>
<evidence type="ECO:0000313" key="3">
    <source>
        <dbReference type="Proteomes" id="UP001151760"/>
    </source>
</evidence>
<reference evidence="2" key="1">
    <citation type="journal article" date="2022" name="Int. J. Mol. Sci.">
        <title>Draft Genome of Tanacetum Coccineum: Genomic Comparison of Closely Related Tanacetum-Family Plants.</title>
        <authorList>
            <person name="Yamashiro T."/>
            <person name="Shiraishi A."/>
            <person name="Nakayama K."/>
            <person name="Satake H."/>
        </authorList>
    </citation>
    <scope>NUCLEOTIDE SEQUENCE</scope>
</reference>
<protein>
    <submittedName>
        <fullName evidence="2">Uncharacterized protein</fullName>
    </submittedName>
</protein>
<reference evidence="2" key="2">
    <citation type="submission" date="2022-01" db="EMBL/GenBank/DDBJ databases">
        <authorList>
            <person name="Yamashiro T."/>
            <person name="Shiraishi A."/>
            <person name="Satake H."/>
            <person name="Nakayama K."/>
        </authorList>
    </citation>
    <scope>NUCLEOTIDE SEQUENCE</scope>
</reference>
<feature type="compositionally biased region" description="Basic and acidic residues" evidence="1">
    <location>
        <begin position="33"/>
        <end position="46"/>
    </location>
</feature>
<sequence length="142" mass="15804">MVEIGRKRSKSVKNGRSQRKSFENGQKQSKSVEICRNRSKTVETGRKRLKSAKWSKTVKNGGGCGLPKAVVVEVASWKIMLEKKVVTFNFGDNGPYGNTYNIFIVGLQGAKVLLGGTLLCGTLPKKKMCTWRAAKMSRFLKF</sequence>